<keyword evidence="3" id="KW-0804">Transcription</keyword>
<proteinExistence type="predicted"/>
<evidence type="ECO:0000256" key="2">
    <source>
        <dbReference type="ARBA" id="ARBA00023125"/>
    </source>
</evidence>
<dbReference type="Proteomes" id="UP000519439">
    <property type="component" value="Unassembled WGS sequence"/>
</dbReference>
<feature type="region of interest" description="Disordered" evidence="4">
    <location>
        <begin position="1"/>
        <end position="20"/>
    </location>
</feature>
<evidence type="ECO:0000256" key="3">
    <source>
        <dbReference type="ARBA" id="ARBA00023163"/>
    </source>
</evidence>
<feature type="domain" description="IclR-ED" evidence="6">
    <location>
        <begin position="88"/>
        <end position="270"/>
    </location>
</feature>
<feature type="domain" description="HTH iclR-type" evidence="5">
    <location>
        <begin position="25"/>
        <end position="87"/>
    </location>
</feature>
<sequence length="275" mass="29570">MRKRETALLPGSGKELGEERDPQFVTALARGLEILRAFRRGDPPLGNQEIARRTGLPKATVSRLTYTLGVLGYLKYSPDDSRYSLSTAALALGFSALGSVAVRDIARPYMQSLADETGVSVALGARDGKSMVYLEHCRGDSPLHMGIEVGSHIKMATSAMGRAYLAALPQAERDQFLERLKADPVSWPKLRDGISQAVQDLSERGFVLSIGEWKEQVNAVGVPLALGTGTLLFALNCGGPAIILTREQLVERVGPRLVEIAKAIIADMNGLQASA</sequence>
<dbReference type="PROSITE" id="PS51078">
    <property type="entry name" value="ICLR_ED"/>
    <property type="match status" value="1"/>
</dbReference>
<dbReference type="Gene3D" id="3.30.450.40">
    <property type="match status" value="1"/>
</dbReference>
<dbReference type="PANTHER" id="PTHR30136">
    <property type="entry name" value="HELIX-TURN-HELIX TRANSCRIPTIONAL REGULATOR, ICLR FAMILY"/>
    <property type="match status" value="1"/>
</dbReference>
<dbReference type="GO" id="GO:0045892">
    <property type="term" value="P:negative regulation of DNA-templated transcription"/>
    <property type="evidence" value="ECO:0007669"/>
    <property type="project" value="TreeGrafter"/>
</dbReference>
<dbReference type="InterPro" id="IPR050707">
    <property type="entry name" value="HTH_MetabolicPath_Reg"/>
</dbReference>
<dbReference type="GO" id="GO:0003700">
    <property type="term" value="F:DNA-binding transcription factor activity"/>
    <property type="evidence" value="ECO:0007669"/>
    <property type="project" value="TreeGrafter"/>
</dbReference>
<evidence type="ECO:0000313" key="8">
    <source>
        <dbReference type="Proteomes" id="UP000519439"/>
    </source>
</evidence>
<evidence type="ECO:0000259" key="6">
    <source>
        <dbReference type="PROSITE" id="PS51078"/>
    </source>
</evidence>
<comment type="caution">
    <text evidence="7">The sequence shown here is derived from an EMBL/GenBank/DDBJ whole genome shotgun (WGS) entry which is preliminary data.</text>
</comment>
<dbReference type="InterPro" id="IPR036390">
    <property type="entry name" value="WH_DNA-bd_sf"/>
</dbReference>
<keyword evidence="8" id="KW-1185">Reference proteome</keyword>
<dbReference type="GO" id="GO:0003677">
    <property type="term" value="F:DNA binding"/>
    <property type="evidence" value="ECO:0007669"/>
    <property type="project" value="UniProtKB-KW"/>
</dbReference>
<evidence type="ECO:0000259" key="5">
    <source>
        <dbReference type="PROSITE" id="PS51077"/>
    </source>
</evidence>
<name>A0A7W6N8I6_9HYPH</name>
<keyword evidence="1" id="KW-0805">Transcription regulation</keyword>
<reference evidence="7 8" key="1">
    <citation type="submission" date="2020-08" db="EMBL/GenBank/DDBJ databases">
        <title>Genomic Encyclopedia of Type Strains, Phase IV (KMG-IV): sequencing the most valuable type-strain genomes for metagenomic binning, comparative biology and taxonomic classification.</title>
        <authorList>
            <person name="Goeker M."/>
        </authorList>
    </citation>
    <scope>NUCLEOTIDE SEQUENCE [LARGE SCALE GENOMIC DNA]</scope>
    <source>
        <strain evidence="7 8">DSM 15743</strain>
    </source>
</reference>
<dbReference type="RefSeq" id="WP_027315867.1">
    <property type="nucleotide sequence ID" value="NZ_JACIDC010000006.1"/>
</dbReference>
<accession>A0A7W6N8I6</accession>
<dbReference type="SUPFAM" id="SSF46785">
    <property type="entry name" value="Winged helix' DNA-binding domain"/>
    <property type="match status" value="1"/>
</dbReference>
<evidence type="ECO:0000313" key="7">
    <source>
        <dbReference type="EMBL" id="MBB4040470.1"/>
    </source>
</evidence>
<dbReference type="InterPro" id="IPR014757">
    <property type="entry name" value="Tscrpt_reg_IclR_C"/>
</dbReference>
<dbReference type="PANTHER" id="PTHR30136:SF33">
    <property type="entry name" value="TRANSCRIPTIONAL REGULATORY PROTEIN"/>
    <property type="match status" value="1"/>
</dbReference>
<dbReference type="Gene3D" id="1.10.10.10">
    <property type="entry name" value="Winged helix-like DNA-binding domain superfamily/Winged helix DNA-binding domain"/>
    <property type="match status" value="1"/>
</dbReference>
<evidence type="ECO:0000256" key="4">
    <source>
        <dbReference type="SAM" id="MobiDB-lite"/>
    </source>
</evidence>
<dbReference type="InterPro" id="IPR036388">
    <property type="entry name" value="WH-like_DNA-bd_sf"/>
</dbReference>
<gene>
    <name evidence="7" type="ORF">GGR34_002123</name>
</gene>
<dbReference type="SMART" id="SM00346">
    <property type="entry name" value="HTH_ICLR"/>
    <property type="match status" value="1"/>
</dbReference>
<keyword evidence="2 7" id="KW-0238">DNA-binding</keyword>
<dbReference type="EMBL" id="JACIDC010000006">
    <property type="protein sequence ID" value="MBB4040470.1"/>
    <property type="molecule type" value="Genomic_DNA"/>
</dbReference>
<dbReference type="InterPro" id="IPR005471">
    <property type="entry name" value="Tscrpt_reg_IclR_N"/>
</dbReference>
<dbReference type="PROSITE" id="PS51077">
    <property type="entry name" value="HTH_ICLR"/>
    <property type="match status" value="1"/>
</dbReference>
<dbReference type="Pfam" id="PF01614">
    <property type="entry name" value="IclR_C"/>
    <property type="match status" value="1"/>
</dbReference>
<dbReference type="InterPro" id="IPR029016">
    <property type="entry name" value="GAF-like_dom_sf"/>
</dbReference>
<dbReference type="AlphaFoldDB" id="A0A7W6N8I6"/>
<dbReference type="SUPFAM" id="SSF55781">
    <property type="entry name" value="GAF domain-like"/>
    <property type="match status" value="1"/>
</dbReference>
<organism evidence="7 8">
    <name type="scientific">Microvirga flocculans</name>
    <dbReference type="NCBI Taxonomy" id="217168"/>
    <lineage>
        <taxon>Bacteria</taxon>
        <taxon>Pseudomonadati</taxon>
        <taxon>Pseudomonadota</taxon>
        <taxon>Alphaproteobacteria</taxon>
        <taxon>Hyphomicrobiales</taxon>
        <taxon>Methylobacteriaceae</taxon>
        <taxon>Microvirga</taxon>
    </lineage>
</organism>
<dbReference type="Pfam" id="PF09339">
    <property type="entry name" value="HTH_IclR"/>
    <property type="match status" value="1"/>
</dbReference>
<evidence type="ECO:0000256" key="1">
    <source>
        <dbReference type="ARBA" id="ARBA00023015"/>
    </source>
</evidence>
<protein>
    <submittedName>
        <fullName evidence="7">DNA-binding IclR family transcriptional regulator</fullName>
    </submittedName>
</protein>